<proteinExistence type="predicted"/>
<dbReference type="Pfam" id="PF25597">
    <property type="entry name" value="SH3_retrovirus"/>
    <property type="match status" value="1"/>
</dbReference>
<evidence type="ECO:0000256" key="2">
    <source>
        <dbReference type="ARBA" id="ARBA00022801"/>
    </source>
</evidence>
<evidence type="ECO:0000313" key="5">
    <source>
        <dbReference type="EMBL" id="GJS69999.1"/>
    </source>
</evidence>
<feature type="domain" description="Retroviral polymerase SH3-like" evidence="4">
    <location>
        <begin position="73"/>
        <end position="137"/>
    </location>
</feature>
<feature type="domain" description="Reverse transcriptase Ty1/copia-type" evidence="3">
    <location>
        <begin position="157"/>
        <end position="207"/>
    </location>
</feature>
<protein>
    <submittedName>
        <fullName evidence="5">Zinc finger, CCHC-type containing protein</fullName>
    </submittedName>
</protein>
<dbReference type="InterPro" id="IPR057670">
    <property type="entry name" value="SH3_retrovirus"/>
</dbReference>
<dbReference type="InterPro" id="IPR013103">
    <property type="entry name" value="RVT_2"/>
</dbReference>
<evidence type="ECO:0000259" key="3">
    <source>
        <dbReference type="Pfam" id="PF07727"/>
    </source>
</evidence>
<dbReference type="InterPro" id="IPR012337">
    <property type="entry name" value="RNaseH-like_sf"/>
</dbReference>
<sequence>MGVVERRRNRTVLSTTRSMMKAMKLPLNFWAEVVRHAIYILNRVPTRALEDKTPYEALYNRKPNLENLRIFGCTAYAKITIPHLKKLDDRSIPMIYLGVEEGSKSCRLYDPTAKKKHVSRDVKFMETKPWDWNKDKEDTNKKWIEAMEIELDSINKNNTWTLTTFPPDQKAIGLKWVFKTKRDVEGKIIKYKARLVAKGYVQEQGELTGWEEKKITLKVDNVSAIALVRNPVFHGRSKHIDIRYHFIRECVENWHINVEHVRGELQRADILTKALPRLKFVTMRQMLGSLGQHYEGHLKRHHTEAVEDAWSHPDKDKTGMIRRAMDIAVTTYTTYLTSSGARMRPGKPCIHKPKVGTGR</sequence>
<dbReference type="CDD" id="cd09272">
    <property type="entry name" value="RNase_HI_RT_Ty1"/>
    <property type="match status" value="1"/>
</dbReference>
<keyword evidence="2" id="KW-0378">Hydrolase</keyword>
<dbReference type="InterPro" id="IPR039537">
    <property type="entry name" value="Retrotran_Ty1/copia-like"/>
</dbReference>
<organism evidence="5 6">
    <name type="scientific">Tanacetum coccineum</name>
    <dbReference type="NCBI Taxonomy" id="301880"/>
    <lineage>
        <taxon>Eukaryota</taxon>
        <taxon>Viridiplantae</taxon>
        <taxon>Streptophyta</taxon>
        <taxon>Embryophyta</taxon>
        <taxon>Tracheophyta</taxon>
        <taxon>Spermatophyta</taxon>
        <taxon>Magnoliopsida</taxon>
        <taxon>eudicotyledons</taxon>
        <taxon>Gunneridae</taxon>
        <taxon>Pentapetalae</taxon>
        <taxon>asterids</taxon>
        <taxon>campanulids</taxon>
        <taxon>Asterales</taxon>
        <taxon>Asteraceae</taxon>
        <taxon>Asteroideae</taxon>
        <taxon>Anthemideae</taxon>
        <taxon>Anthemidinae</taxon>
        <taxon>Tanacetum</taxon>
    </lineage>
</organism>
<reference evidence="5" key="1">
    <citation type="journal article" date="2022" name="Int. J. Mol. Sci.">
        <title>Draft Genome of Tanacetum Coccineum: Genomic Comparison of Closely Related Tanacetum-Family Plants.</title>
        <authorList>
            <person name="Yamashiro T."/>
            <person name="Shiraishi A."/>
            <person name="Nakayama K."/>
            <person name="Satake H."/>
        </authorList>
    </citation>
    <scope>NUCLEOTIDE SEQUENCE</scope>
</reference>
<keyword evidence="6" id="KW-1185">Reference proteome</keyword>
<dbReference type="Proteomes" id="UP001151760">
    <property type="component" value="Unassembled WGS sequence"/>
</dbReference>
<accession>A0ABQ4XX51</accession>
<dbReference type="InterPro" id="IPR036397">
    <property type="entry name" value="RNaseH_sf"/>
</dbReference>
<dbReference type="PANTHER" id="PTHR42648:SF25">
    <property type="entry name" value="RNA-DIRECTED DNA POLYMERASE"/>
    <property type="match status" value="1"/>
</dbReference>
<dbReference type="EMBL" id="BQNB010009903">
    <property type="protein sequence ID" value="GJS69999.1"/>
    <property type="molecule type" value="Genomic_DNA"/>
</dbReference>
<evidence type="ECO:0000256" key="1">
    <source>
        <dbReference type="ARBA" id="ARBA00022723"/>
    </source>
</evidence>
<gene>
    <name evidence="5" type="ORF">Tco_0702840</name>
</gene>
<evidence type="ECO:0000313" key="6">
    <source>
        <dbReference type="Proteomes" id="UP001151760"/>
    </source>
</evidence>
<comment type="caution">
    <text evidence="5">The sequence shown here is derived from an EMBL/GenBank/DDBJ whole genome shotgun (WGS) entry which is preliminary data.</text>
</comment>
<keyword evidence="1" id="KW-0479">Metal-binding</keyword>
<name>A0ABQ4XX51_9ASTR</name>
<dbReference type="Gene3D" id="3.30.420.10">
    <property type="entry name" value="Ribonuclease H-like superfamily/Ribonuclease H"/>
    <property type="match status" value="1"/>
</dbReference>
<dbReference type="PANTHER" id="PTHR42648">
    <property type="entry name" value="TRANSPOSASE, PUTATIVE-RELATED"/>
    <property type="match status" value="1"/>
</dbReference>
<reference evidence="5" key="2">
    <citation type="submission" date="2022-01" db="EMBL/GenBank/DDBJ databases">
        <authorList>
            <person name="Yamashiro T."/>
            <person name="Shiraishi A."/>
            <person name="Satake H."/>
            <person name="Nakayama K."/>
        </authorList>
    </citation>
    <scope>NUCLEOTIDE SEQUENCE</scope>
</reference>
<dbReference type="SUPFAM" id="SSF53098">
    <property type="entry name" value="Ribonuclease H-like"/>
    <property type="match status" value="1"/>
</dbReference>
<evidence type="ECO:0000259" key="4">
    <source>
        <dbReference type="Pfam" id="PF25597"/>
    </source>
</evidence>
<dbReference type="Pfam" id="PF07727">
    <property type="entry name" value="RVT_2"/>
    <property type="match status" value="1"/>
</dbReference>